<protein>
    <recommendedName>
        <fullName evidence="1">HEPN AbiJ-N-terminal domain-containing protein</fullName>
    </recommendedName>
</protein>
<comment type="caution">
    <text evidence="2">The sequence shown here is derived from an EMBL/GenBank/DDBJ whole genome shotgun (WGS) entry which is preliminary data.</text>
</comment>
<evidence type="ECO:0000313" key="2">
    <source>
        <dbReference type="EMBL" id="MDT8901545.1"/>
    </source>
</evidence>
<keyword evidence="3" id="KW-1185">Reference proteome</keyword>
<dbReference type="Pfam" id="PF18863">
    <property type="entry name" value="AbiJ_NTD4"/>
    <property type="match status" value="1"/>
</dbReference>
<dbReference type="InterPro" id="IPR049503">
    <property type="entry name" value="AbiJ_NTD4"/>
</dbReference>
<evidence type="ECO:0000259" key="1">
    <source>
        <dbReference type="Pfam" id="PF18863"/>
    </source>
</evidence>
<dbReference type="EMBL" id="JAUOZS010000001">
    <property type="protein sequence ID" value="MDT8901545.1"/>
    <property type="molecule type" value="Genomic_DNA"/>
</dbReference>
<accession>A0ABU3NXK0</accession>
<evidence type="ECO:0000313" key="3">
    <source>
        <dbReference type="Proteomes" id="UP001254848"/>
    </source>
</evidence>
<gene>
    <name evidence="2" type="ORF">Q4T40_09855</name>
</gene>
<feature type="domain" description="HEPN AbiJ-N-terminal" evidence="1">
    <location>
        <begin position="1"/>
        <end position="150"/>
    </location>
</feature>
<sequence length="276" mass="31838">MNFSQRYGYKKEKVLQIESMDDDLRNSLWNIFYDNFCGKYLDQRRGVYVALLMRNLWINFFKQPIDEMPDFTGDTKEYLKNRHKTANWDDIYDFHEFVANHYPSSEELSRYITGVNKVLQREVAGYRFIEKLITPIIDNSEMVSISDALETPIVAVKTHIHRALELYSDRKNPDYRNSIKESISAVEAVCCLIANKPGADLHEAISKLKEKVPIHGALEAGFQKIYAYTSDEKGVRHKLMDEPTVDATDSLFMLCACSSFVNYLIAKAAKVGIKLH</sequence>
<name>A0ABU3NXK0_9FIRM</name>
<dbReference type="Proteomes" id="UP001254848">
    <property type="component" value="Unassembled WGS sequence"/>
</dbReference>
<proteinExistence type="predicted"/>
<organism evidence="2 3">
    <name type="scientific">Anaeroselena agilis</name>
    <dbReference type="NCBI Taxonomy" id="3063788"/>
    <lineage>
        <taxon>Bacteria</taxon>
        <taxon>Bacillati</taxon>
        <taxon>Bacillota</taxon>
        <taxon>Negativicutes</taxon>
        <taxon>Acetonemataceae</taxon>
        <taxon>Anaeroselena</taxon>
    </lineage>
</organism>
<dbReference type="RefSeq" id="WP_413780053.1">
    <property type="nucleotide sequence ID" value="NZ_JAUOZS010000001.1"/>
</dbReference>
<reference evidence="2 3" key="1">
    <citation type="submission" date="2023-07" db="EMBL/GenBank/DDBJ databases">
        <title>The novel representative of Negativicutes class, Anaeroselena agilis gen. nov. sp. nov.</title>
        <authorList>
            <person name="Prokofeva M.I."/>
            <person name="Elcheninov A.G."/>
            <person name="Klyukina A."/>
            <person name="Kublanov I.V."/>
            <person name="Frolov E.N."/>
            <person name="Podosokorskaya O.A."/>
        </authorList>
    </citation>
    <scope>NUCLEOTIDE SEQUENCE [LARGE SCALE GENOMIC DNA]</scope>
    <source>
        <strain evidence="2 3">4137-cl</strain>
    </source>
</reference>